<dbReference type="KEGG" id="ddz:DSYM_11500"/>
<reference evidence="2" key="1">
    <citation type="journal article" name="DNA Res.">
        <title>The physiological potential of anammox bacteria as revealed by their core genome structure.</title>
        <authorList>
            <person name="Okubo T."/>
            <person name="Toyoda A."/>
            <person name="Fukuhara K."/>
            <person name="Uchiyama I."/>
            <person name="Harigaya Y."/>
            <person name="Kuroiwa M."/>
            <person name="Suzuki T."/>
            <person name="Murakami Y."/>
            <person name="Suwa Y."/>
            <person name="Takami H."/>
        </authorList>
    </citation>
    <scope>NUCLEOTIDE SEQUENCE</scope>
    <source>
        <strain evidence="2">317325-3</strain>
    </source>
</reference>
<dbReference type="Gene3D" id="1.10.10.60">
    <property type="entry name" value="Homeodomain-like"/>
    <property type="match status" value="1"/>
</dbReference>
<gene>
    <name evidence="2" type="ORF">DSYM_11500</name>
</gene>
<name>A0A809S470_9PROT</name>
<dbReference type="EMBL" id="AP021857">
    <property type="protein sequence ID" value="BBO20451.1"/>
    <property type="molecule type" value="Genomic_DNA"/>
</dbReference>
<sequence length="135" mass="15074">MLLHADDVRQEDMELLPTFMRDVARLCGLEAACCLAAQLGGLDFPVPKGAANNRAGMRRFAVLAGAMGEEAARIFCREYGGERVFVPFCRAVLRRIRDRAIVREFDAGATVGDLVLRHKLSYRQIEKILKRPIAL</sequence>
<dbReference type="Proteomes" id="UP000662914">
    <property type="component" value="Chromosome"/>
</dbReference>
<organism evidence="2 3">
    <name type="scientific">Candidatus Desulfobacillus denitrificans</name>
    <dbReference type="NCBI Taxonomy" id="2608985"/>
    <lineage>
        <taxon>Bacteria</taxon>
        <taxon>Pseudomonadati</taxon>
        <taxon>Pseudomonadota</taxon>
        <taxon>Betaproteobacteria</taxon>
        <taxon>Candidatus Desulfobacillus</taxon>
    </lineage>
</organism>
<dbReference type="AlphaFoldDB" id="A0A809S470"/>
<dbReference type="InterPro" id="IPR009057">
    <property type="entry name" value="Homeodomain-like_sf"/>
</dbReference>
<dbReference type="Pfam" id="PF08765">
    <property type="entry name" value="Mor"/>
    <property type="match status" value="1"/>
</dbReference>
<accession>A0A809S470</accession>
<evidence type="ECO:0000259" key="1">
    <source>
        <dbReference type="Pfam" id="PF08765"/>
    </source>
</evidence>
<evidence type="ECO:0000313" key="3">
    <source>
        <dbReference type="Proteomes" id="UP000662914"/>
    </source>
</evidence>
<proteinExistence type="predicted"/>
<evidence type="ECO:0000313" key="2">
    <source>
        <dbReference type="EMBL" id="BBO20451.1"/>
    </source>
</evidence>
<protein>
    <recommendedName>
        <fullName evidence="1">Mor transcription activator domain-containing protein</fullName>
    </recommendedName>
</protein>
<dbReference type="SUPFAM" id="SSF46689">
    <property type="entry name" value="Homeodomain-like"/>
    <property type="match status" value="1"/>
</dbReference>
<feature type="domain" description="Mor transcription activator" evidence="1">
    <location>
        <begin position="62"/>
        <end position="131"/>
    </location>
</feature>
<dbReference type="InterPro" id="IPR014875">
    <property type="entry name" value="Mor_transcription_activator"/>
</dbReference>